<dbReference type="CDD" id="cd11586">
    <property type="entry name" value="VbhA_like"/>
    <property type="match status" value="1"/>
</dbReference>
<dbReference type="InterPro" id="IPR043038">
    <property type="entry name" value="VbhA_sf"/>
</dbReference>
<organism evidence="2 3">
    <name type="scientific">Nocardioides bruguierae</name>
    <dbReference type="NCBI Taxonomy" id="2945102"/>
    <lineage>
        <taxon>Bacteria</taxon>
        <taxon>Bacillati</taxon>
        <taxon>Actinomycetota</taxon>
        <taxon>Actinomycetes</taxon>
        <taxon>Propionibacteriales</taxon>
        <taxon>Nocardioidaceae</taxon>
        <taxon>Nocardioides</taxon>
    </lineage>
</organism>
<dbReference type="Pfam" id="PF18495">
    <property type="entry name" value="VbhA"/>
    <property type="match status" value="1"/>
</dbReference>
<dbReference type="AlphaFoldDB" id="A0A9X2IFH3"/>
<sequence length="62" mass="6724">MRRLKPEIPADRRAAVSAAVVSGQLEGMDPTASFTADSEEFIAGEITADDLVLRARHRWGLA</sequence>
<dbReference type="InterPro" id="IPR033788">
    <property type="entry name" value="VbhA-like"/>
</dbReference>
<keyword evidence="3" id="KW-1185">Reference proteome</keyword>
<protein>
    <recommendedName>
        <fullName evidence="1">Antitoxin VbhA domain-containing protein</fullName>
    </recommendedName>
</protein>
<comment type="caution">
    <text evidence="2">The sequence shown here is derived from an EMBL/GenBank/DDBJ whole genome shotgun (WGS) entry which is preliminary data.</text>
</comment>
<proteinExistence type="predicted"/>
<name>A0A9X2IFH3_9ACTN</name>
<evidence type="ECO:0000259" key="1">
    <source>
        <dbReference type="Pfam" id="PF18495"/>
    </source>
</evidence>
<dbReference type="Gene3D" id="1.10.8.1050">
    <property type="entry name" value="Antitoxin VbhA-like"/>
    <property type="match status" value="1"/>
</dbReference>
<accession>A0A9X2IFH3</accession>
<dbReference type="Proteomes" id="UP001139485">
    <property type="component" value="Unassembled WGS sequence"/>
</dbReference>
<evidence type="ECO:0000313" key="3">
    <source>
        <dbReference type="Proteomes" id="UP001139485"/>
    </source>
</evidence>
<dbReference type="RefSeq" id="WP_250828176.1">
    <property type="nucleotide sequence ID" value="NZ_JAMOIL010000023.1"/>
</dbReference>
<dbReference type="InterPro" id="IPR041535">
    <property type="entry name" value="VbhA"/>
</dbReference>
<reference evidence="2" key="1">
    <citation type="submission" date="2022-05" db="EMBL/GenBank/DDBJ databases">
        <authorList>
            <person name="Tuo L."/>
        </authorList>
    </citation>
    <scope>NUCLEOTIDE SEQUENCE</scope>
    <source>
        <strain evidence="2">BSK12Z-4</strain>
    </source>
</reference>
<gene>
    <name evidence="2" type="ORF">M8330_16265</name>
</gene>
<feature type="domain" description="Antitoxin VbhA" evidence="1">
    <location>
        <begin position="12"/>
        <end position="58"/>
    </location>
</feature>
<dbReference type="EMBL" id="JAMOIL010000023">
    <property type="protein sequence ID" value="MCM0621846.1"/>
    <property type="molecule type" value="Genomic_DNA"/>
</dbReference>
<evidence type="ECO:0000313" key="2">
    <source>
        <dbReference type="EMBL" id="MCM0621846.1"/>
    </source>
</evidence>